<gene>
    <name evidence="2" type="ORF">E5288_WYG015568</name>
</gene>
<proteinExistence type="predicted"/>
<evidence type="ECO:0000313" key="3">
    <source>
        <dbReference type="Proteomes" id="UP000322234"/>
    </source>
</evidence>
<dbReference type="EMBL" id="VBQZ03000070">
    <property type="protein sequence ID" value="MXQ91340.1"/>
    <property type="molecule type" value="Genomic_DNA"/>
</dbReference>
<sequence length="62" mass="7365">MTEPECISDRLTLEATSLTLHHTESFLEKERTRARQVVHRQQRQRQKRAQRILSKCSKSCVE</sequence>
<protein>
    <submittedName>
        <fullName evidence="2">Uncharacterized protein</fullName>
    </submittedName>
</protein>
<evidence type="ECO:0000313" key="2">
    <source>
        <dbReference type="EMBL" id="MXQ91340.1"/>
    </source>
</evidence>
<name>A0A6B0RMF0_9CETA</name>
<dbReference type="AlphaFoldDB" id="A0A6B0RMF0"/>
<keyword evidence="3" id="KW-1185">Reference proteome</keyword>
<feature type="compositionally biased region" description="Basic residues" evidence="1">
    <location>
        <begin position="34"/>
        <end position="50"/>
    </location>
</feature>
<reference evidence="2" key="1">
    <citation type="submission" date="2019-10" db="EMBL/GenBank/DDBJ databases">
        <title>The sequence and de novo assembly of the wild yak genome.</title>
        <authorList>
            <person name="Liu Y."/>
        </authorList>
    </citation>
    <scope>NUCLEOTIDE SEQUENCE [LARGE SCALE GENOMIC DNA]</scope>
    <source>
        <strain evidence="2">WY2019</strain>
    </source>
</reference>
<evidence type="ECO:0000256" key="1">
    <source>
        <dbReference type="SAM" id="MobiDB-lite"/>
    </source>
</evidence>
<organism evidence="2 3">
    <name type="scientific">Bos mutus</name>
    <name type="common">wild yak</name>
    <dbReference type="NCBI Taxonomy" id="72004"/>
    <lineage>
        <taxon>Eukaryota</taxon>
        <taxon>Metazoa</taxon>
        <taxon>Chordata</taxon>
        <taxon>Craniata</taxon>
        <taxon>Vertebrata</taxon>
        <taxon>Euteleostomi</taxon>
        <taxon>Mammalia</taxon>
        <taxon>Eutheria</taxon>
        <taxon>Laurasiatheria</taxon>
        <taxon>Artiodactyla</taxon>
        <taxon>Ruminantia</taxon>
        <taxon>Pecora</taxon>
        <taxon>Bovidae</taxon>
        <taxon>Bovinae</taxon>
        <taxon>Bos</taxon>
    </lineage>
</organism>
<accession>A0A6B0RMF0</accession>
<dbReference type="Proteomes" id="UP000322234">
    <property type="component" value="Unassembled WGS sequence"/>
</dbReference>
<feature type="region of interest" description="Disordered" evidence="1">
    <location>
        <begin position="31"/>
        <end position="50"/>
    </location>
</feature>
<comment type="caution">
    <text evidence="2">The sequence shown here is derived from an EMBL/GenBank/DDBJ whole genome shotgun (WGS) entry which is preliminary data.</text>
</comment>